<dbReference type="InterPro" id="IPR041662">
    <property type="entry name" value="SusD-like_2"/>
</dbReference>
<proteinExistence type="predicted"/>
<reference evidence="1" key="1">
    <citation type="submission" date="2023-06" db="EMBL/GenBank/DDBJ databases">
        <title>Genomic of Agaribacillus aureum.</title>
        <authorList>
            <person name="Wang G."/>
        </authorList>
    </citation>
    <scope>NUCLEOTIDE SEQUENCE</scope>
    <source>
        <strain evidence="1">BMA12</strain>
    </source>
</reference>
<dbReference type="Gene3D" id="1.25.40.390">
    <property type="match status" value="1"/>
</dbReference>
<dbReference type="InterPro" id="IPR011990">
    <property type="entry name" value="TPR-like_helical_dom_sf"/>
</dbReference>
<keyword evidence="1" id="KW-0449">Lipoprotein</keyword>
<evidence type="ECO:0000313" key="1">
    <source>
        <dbReference type="EMBL" id="MDN5213513.1"/>
    </source>
</evidence>
<dbReference type="Pfam" id="PF12771">
    <property type="entry name" value="SusD-like_2"/>
    <property type="match status" value="1"/>
</dbReference>
<dbReference type="EMBL" id="JAUJEB010000003">
    <property type="protein sequence ID" value="MDN5213513.1"/>
    <property type="molecule type" value="Genomic_DNA"/>
</dbReference>
<protein>
    <submittedName>
        <fullName evidence="1">SusD/RagB family nutrient-binding outer membrane lipoprotein</fullName>
    </submittedName>
</protein>
<sequence>MNISNILKTVFLALVIIGVGACEDGFDELAQNPNAPSDVPAEFVLPGAQVDLSYYTSYQLGVNYLGLWVQHHGSGAYPEEDQYSPRLNDINVYWDNLYDNSMQDFRHILNKSEESGNSNQRAVALIMSSYGYMSISDVWGDIPYTEALRGTEGITTPVLDPQEVVYDGIIKDLNDAVSIMDFNAIDGFGAEDLVFGGDMRKWEKFANSLRLRAFIHLSNVDPAKAQAGVVEMLGKPLIASQDETAAIHYTTTAGNKNPVHSRHVGRENDFRVSLSVTSRMIGPGTKADPLDPRLEVYAQRNNAGVFEGVPNGINGLGDVGLTNESSSKIGTFYLRADAPAYFMTYSEVEFIRAEAAHNGWIADDPQTAYENAIKVSMAENGITDAAVIDAFLADPTIAYSTAEGDRLIAEQKWIALYGQSIEAWTNWRRTGFPDIPVALNDQNDGVIPRRMTYGSVEASTNATNVTAASERQGGAELSNRVWWDTL</sequence>
<dbReference type="Proteomes" id="UP001172083">
    <property type="component" value="Unassembled WGS sequence"/>
</dbReference>
<accession>A0ABT8LB43</accession>
<dbReference type="SUPFAM" id="SSF48452">
    <property type="entry name" value="TPR-like"/>
    <property type="match status" value="1"/>
</dbReference>
<gene>
    <name evidence="1" type="ORF">QQ020_15690</name>
</gene>
<organism evidence="1 2">
    <name type="scientific">Agaribacillus aureus</name>
    <dbReference type="NCBI Taxonomy" id="3051825"/>
    <lineage>
        <taxon>Bacteria</taxon>
        <taxon>Pseudomonadati</taxon>
        <taxon>Bacteroidota</taxon>
        <taxon>Cytophagia</taxon>
        <taxon>Cytophagales</taxon>
        <taxon>Splendidivirgaceae</taxon>
        <taxon>Agaribacillus</taxon>
    </lineage>
</organism>
<keyword evidence="2" id="KW-1185">Reference proteome</keyword>
<evidence type="ECO:0000313" key="2">
    <source>
        <dbReference type="Proteomes" id="UP001172083"/>
    </source>
</evidence>
<comment type="caution">
    <text evidence="1">The sequence shown here is derived from an EMBL/GenBank/DDBJ whole genome shotgun (WGS) entry which is preliminary data.</text>
</comment>
<dbReference type="RefSeq" id="WP_346758851.1">
    <property type="nucleotide sequence ID" value="NZ_JAUJEB010000003.1"/>
</dbReference>
<name>A0ABT8LB43_9BACT</name>